<gene>
    <name evidence="1" type="ORF">H9853_01620</name>
</gene>
<dbReference type="Proteomes" id="UP000824156">
    <property type="component" value="Unassembled WGS sequence"/>
</dbReference>
<dbReference type="InterPro" id="IPR015996">
    <property type="entry name" value="UCP028451"/>
</dbReference>
<name>A0A9D1W7C0_9SPHI</name>
<reference evidence="1" key="2">
    <citation type="submission" date="2021-04" db="EMBL/GenBank/DDBJ databases">
        <authorList>
            <person name="Gilroy R."/>
        </authorList>
    </citation>
    <scope>NUCLEOTIDE SEQUENCE</scope>
    <source>
        <strain evidence="1">1719</strain>
    </source>
</reference>
<proteinExistence type="predicted"/>
<comment type="caution">
    <text evidence="1">The sequence shown here is derived from an EMBL/GenBank/DDBJ whole genome shotgun (WGS) entry which is preliminary data.</text>
</comment>
<dbReference type="EMBL" id="DXEZ01000045">
    <property type="protein sequence ID" value="HIX53697.1"/>
    <property type="molecule type" value="Genomic_DNA"/>
</dbReference>
<dbReference type="PIRSF" id="PIRSF028451">
    <property type="entry name" value="UCP028451"/>
    <property type="match status" value="1"/>
</dbReference>
<dbReference type="NCBIfam" id="TIGR02453">
    <property type="entry name" value="TIGR02453 family protein"/>
    <property type="match status" value="1"/>
</dbReference>
<accession>A0A9D1W7C0</accession>
<reference evidence="1" key="1">
    <citation type="journal article" date="2021" name="PeerJ">
        <title>Extensive microbial diversity within the chicken gut microbiome revealed by metagenomics and culture.</title>
        <authorList>
            <person name="Gilroy R."/>
            <person name="Ravi A."/>
            <person name="Getino M."/>
            <person name="Pursley I."/>
            <person name="Horton D.L."/>
            <person name="Alikhan N.F."/>
            <person name="Baker D."/>
            <person name="Gharbi K."/>
            <person name="Hall N."/>
            <person name="Watson M."/>
            <person name="Adriaenssens E.M."/>
            <person name="Foster-Nyarko E."/>
            <person name="Jarju S."/>
            <person name="Secka A."/>
            <person name="Antonio M."/>
            <person name="Oren A."/>
            <person name="Chaudhuri R.R."/>
            <person name="La Ragione R."/>
            <person name="Hildebrand F."/>
            <person name="Pallen M.J."/>
        </authorList>
    </citation>
    <scope>NUCLEOTIDE SEQUENCE</scope>
    <source>
        <strain evidence="1">1719</strain>
    </source>
</reference>
<dbReference type="AlphaFoldDB" id="A0A9D1W7C0"/>
<evidence type="ECO:0000313" key="1">
    <source>
        <dbReference type="EMBL" id="HIX53697.1"/>
    </source>
</evidence>
<dbReference type="PANTHER" id="PTHR36452:SF1">
    <property type="entry name" value="DUF2461 DOMAIN-CONTAINING PROTEIN"/>
    <property type="match status" value="1"/>
</dbReference>
<evidence type="ECO:0000313" key="2">
    <source>
        <dbReference type="Proteomes" id="UP000824156"/>
    </source>
</evidence>
<sequence>MKTIDQETFLFLKGIKQNNNRDWFAENKDRYDSARLDMINFITSLIQEIAVIDLNIPPFLEGKKCLFRIYRDVRFSKNKAPYKTWFAAGISKNPRKLQGPEYYLHIEPGNNFFGIGYWRPEKNHLHAIRQEIDYNTDEFLTVLEDAQLTKKDLEREDSLKRAPKGYDPDHPHIDLIKLKSYLVSFKIDDNLFHDGSALAYIKQKVAEVYPFKVFLERAIS</sequence>
<organism evidence="1 2">
    <name type="scientific">Candidatus Sphingobacterium stercoripullorum</name>
    <dbReference type="NCBI Taxonomy" id="2838759"/>
    <lineage>
        <taxon>Bacteria</taxon>
        <taxon>Pseudomonadati</taxon>
        <taxon>Bacteroidota</taxon>
        <taxon>Sphingobacteriia</taxon>
        <taxon>Sphingobacteriales</taxon>
        <taxon>Sphingobacteriaceae</taxon>
        <taxon>Sphingobacterium</taxon>
    </lineage>
</organism>
<dbReference type="InterPro" id="IPR012808">
    <property type="entry name" value="CHP02453"/>
</dbReference>
<protein>
    <submittedName>
        <fullName evidence="1">DUF2461 domain-containing protein</fullName>
    </submittedName>
</protein>
<dbReference type="PANTHER" id="PTHR36452">
    <property type="entry name" value="CHROMOSOME 12, WHOLE GENOME SHOTGUN SEQUENCE"/>
    <property type="match status" value="1"/>
</dbReference>
<dbReference type="Pfam" id="PF09365">
    <property type="entry name" value="DUF2461"/>
    <property type="match status" value="1"/>
</dbReference>